<evidence type="ECO:0000256" key="8">
    <source>
        <dbReference type="SAM" id="SignalP"/>
    </source>
</evidence>
<dbReference type="Proteomes" id="UP000198854">
    <property type="component" value="Unassembled WGS sequence"/>
</dbReference>
<evidence type="ECO:0000313" key="11">
    <source>
        <dbReference type="Proteomes" id="UP000198854"/>
    </source>
</evidence>
<evidence type="ECO:0000256" key="6">
    <source>
        <dbReference type="ARBA" id="ARBA00023316"/>
    </source>
</evidence>
<evidence type="ECO:0000256" key="2">
    <source>
        <dbReference type="ARBA" id="ARBA00005992"/>
    </source>
</evidence>
<feature type="active site" description="Nucleophile" evidence="7">
    <location>
        <position position="146"/>
    </location>
</feature>
<organism evidence="10 11">
    <name type="scientific">Vibrio xiamenensis</name>
    <dbReference type="NCBI Taxonomy" id="861298"/>
    <lineage>
        <taxon>Bacteria</taxon>
        <taxon>Pseudomonadati</taxon>
        <taxon>Pseudomonadota</taxon>
        <taxon>Gammaproteobacteria</taxon>
        <taxon>Vibrionales</taxon>
        <taxon>Vibrionaceae</taxon>
        <taxon>Vibrio</taxon>
    </lineage>
</organism>
<comment type="similarity">
    <text evidence="2">Belongs to the YkuD family.</text>
</comment>
<dbReference type="CDD" id="cd16913">
    <property type="entry name" value="YkuD_like"/>
    <property type="match status" value="1"/>
</dbReference>
<dbReference type="GO" id="GO:0071555">
    <property type="term" value="P:cell wall organization"/>
    <property type="evidence" value="ECO:0007669"/>
    <property type="project" value="UniProtKB-UniRule"/>
</dbReference>
<protein>
    <submittedName>
        <fullName evidence="10">L,D-transpeptidase catalytic domain</fullName>
    </submittedName>
</protein>
<keyword evidence="6 7" id="KW-0961">Cell wall biogenesis/degradation</keyword>
<reference evidence="10 11" key="1">
    <citation type="submission" date="2016-10" db="EMBL/GenBank/DDBJ databases">
        <authorList>
            <person name="de Groot N.N."/>
        </authorList>
    </citation>
    <scope>NUCLEOTIDE SEQUENCE [LARGE SCALE GENOMIC DNA]</scope>
    <source>
        <strain evidence="10 11">CGMCC 1.10228</strain>
    </source>
</reference>
<evidence type="ECO:0000313" key="10">
    <source>
        <dbReference type="EMBL" id="SDH23758.1"/>
    </source>
</evidence>
<dbReference type="GO" id="GO:0016740">
    <property type="term" value="F:transferase activity"/>
    <property type="evidence" value="ECO:0007669"/>
    <property type="project" value="UniProtKB-KW"/>
</dbReference>
<proteinExistence type="inferred from homology"/>
<feature type="active site" description="Proton donor/acceptor" evidence="7">
    <location>
        <position position="124"/>
    </location>
</feature>
<dbReference type="STRING" id="861298.SAMN04488136_111101"/>
<evidence type="ECO:0000256" key="3">
    <source>
        <dbReference type="ARBA" id="ARBA00022679"/>
    </source>
</evidence>
<sequence>MVMIRLFLLVAILTSPLSHATLLTESSAHHRVVDLVKVDKSKRRMYLLENNHIIKSYRIALGKYPKGHKQREGDQRTPEGRYYLGTVSNDSAFYRSMHVSYPNQRDIAAAHQLNVDPGGNIKIHGLKNDETLSASYIQSFDWTNGCIALTNTEMDEFLTLVKPGTPIDIEW</sequence>
<dbReference type="EMBL" id="FNDD01000011">
    <property type="protein sequence ID" value="SDH23758.1"/>
    <property type="molecule type" value="Genomic_DNA"/>
</dbReference>
<dbReference type="GO" id="GO:0004180">
    <property type="term" value="F:carboxypeptidase activity"/>
    <property type="evidence" value="ECO:0007669"/>
    <property type="project" value="UniProtKB-ARBA"/>
</dbReference>
<evidence type="ECO:0000259" key="9">
    <source>
        <dbReference type="PROSITE" id="PS52029"/>
    </source>
</evidence>
<dbReference type="Gene3D" id="2.40.440.10">
    <property type="entry name" value="L,D-transpeptidase catalytic domain-like"/>
    <property type="match status" value="1"/>
</dbReference>
<evidence type="ECO:0000256" key="1">
    <source>
        <dbReference type="ARBA" id="ARBA00004752"/>
    </source>
</evidence>
<feature type="chain" id="PRO_5011655239" evidence="8">
    <location>
        <begin position="21"/>
        <end position="171"/>
    </location>
</feature>
<keyword evidence="8" id="KW-0732">Signal</keyword>
<name>A0A1G8AS20_9VIBR</name>
<dbReference type="UniPathway" id="UPA00219"/>
<dbReference type="GO" id="GO:0008360">
    <property type="term" value="P:regulation of cell shape"/>
    <property type="evidence" value="ECO:0007669"/>
    <property type="project" value="UniProtKB-UniRule"/>
</dbReference>
<accession>A0A1G8AS20</accession>
<dbReference type="Pfam" id="PF03734">
    <property type="entry name" value="YkuD"/>
    <property type="match status" value="1"/>
</dbReference>
<gene>
    <name evidence="10" type="ORF">SAMN04488136_111101</name>
</gene>
<dbReference type="PANTHER" id="PTHR36699">
    <property type="entry name" value="LD-TRANSPEPTIDASE"/>
    <property type="match status" value="1"/>
</dbReference>
<dbReference type="PANTHER" id="PTHR36699:SF1">
    <property type="entry name" value="L,D-TRANSPEPTIDASE YAFK-RELATED"/>
    <property type="match status" value="1"/>
</dbReference>
<evidence type="ECO:0000256" key="4">
    <source>
        <dbReference type="ARBA" id="ARBA00022960"/>
    </source>
</evidence>
<dbReference type="SUPFAM" id="SSF141523">
    <property type="entry name" value="L,D-transpeptidase catalytic domain-like"/>
    <property type="match status" value="1"/>
</dbReference>
<keyword evidence="5 7" id="KW-0573">Peptidoglycan synthesis</keyword>
<keyword evidence="11" id="KW-1185">Reference proteome</keyword>
<evidence type="ECO:0000256" key="7">
    <source>
        <dbReference type="PROSITE-ProRule" id="PRU01373"/>
    </source>
</evidence>
<evidence type="ECO:0000256" key="5">
    <source>
        <dbReference type="ARBA" id="ARBA00022984"/>
    </source>
</evidence>
<keyword evidence="3" id="KW-0808">Transferase</keyword>
<dbReference type="InterPro" id="IPR005490">
    <property type="entry name" value="LD_TPept_cat_dom"/>
</dbReference>
<dbReference type="InterPro" id="IPR038063">
    <property type="entry name" value="Transpep_catalytic_dom"/>
</dbReference>
<feature type="signal peptide" evidence="8">
    <location>
        <begin position="1"/>
        <end position="20"/>
    </location>
</feature>
<keyword evidence="4 7" id="KW-0133">Cell shape</keyword>
<dbReference type="PROSITE" id="PS52029">
    <property type="entry name" value="LD_TPASE"/>
    <property type="match status" value="1"/>
</dbReference>
<comment type="pathway">
    <text evidence="1 7">Cell wall biogenesis; peptidoglycan biosynthesis.</text>
</comment>
<dbReference type="AlphaFoldDB" id="A0A1G8AS20"/>
<feature type="domain" description="L,D-TPase catalytic" evidence="9">
    <location>
        <begin position="34"/>
        <end position="170"/>
    </location>
</feature>
<dbReference type="GO" id="GO:0009252">
    <property type="term" value="P:peptidoglycan biosynthetic process"/>
    <property type="evidence" value="ECO:0007669"/>
    <property type="project" value="UniProtKB-UniPathway"/>
</dbReference>